<dbReference type="Proteomes" id="UP000605201">
    <property type="component" value="Unassembled WGS sequence"/>
</dbReference>
<keyword evidence="1" id="KW-0175">Coiled coil</keyword>
<dbReference type="AlphaFoldDB" id="A0A8J6TPB8"/>
<organism evidence="2 3">
    <name type="scientific">Candidatus Desulfatibia vada</name>
    <dbReference type="NCBI Taxonomy" id="2841696"/>
    <lineage>
        <taxon>Bacteria</taxon>
        <taxon>Pseudomonadati</taxon>
        <taxon>Thermodesulfobacteriota</taxon>
        <taxon>Desulfobacteria</taxon>
        <taxon>Desulfobacterales</taxon>
        <taxon>Desulfobacterales incertae sedis</taxon>
        <taxon>Candidatus Desulfatibia</taxon>
    </lineage>
</organism>
<name>A0A8J6TPB8_9BACT</name>
<protein>
    <recommendedName>
        <fullName evidence="4">CopG family transcriptional regulator</fullName>
    </recommendedName>
</protein>
<comment type="caution">
    <text evidence="2">The sequence shown here is derived from an EMBL/GenBank/DDBJ whole genome shotgun (WGS) entry which is preliminary data.</text>
</comment>
<evidence type="ECO:0000313" key="3">
    <source>
        <dbReference type="Proteomes" id="UP000605201"/>
    </source>
</evidence>
<evidence type="ECO:0000256" key="1">
    <source>
        <dbReference type="SAM" id="Coils"/>
    </source>
</evidence>
<dbReference type="InterPro" id="IPR013321">
    <property type="entry name" value="Arc_rbn_hlx_hlx"/>
</dbReference>
<proteinExistence type="predicted"/>
<dbReference type="Gene3D" id="1.10.1220.10">
    <property type="entry name" value="Met repressor-like"/>
    <property type="match status" value="1"/>
</dbReference>
<evidence type="ECO:0000313" key="2">
    <source>
        <dbReference type="EMBL" id="MBC8430295.1"/>
    </source>
</evidence>
<dbReference type="EMBL" id="JACNIG010000005">
    <property type="protein sequence ID" value="MBC8430295.1"/>
    <property type="molecule type" value="Genomic_DNA"/>
</dbReference>
<feature type="coiled-coil region" evidence="1">
    <location>
        <begin position="34"/>
        <end position="63"/>
    </location>
</feature>
<dbReference type="GO" id="GO:0006355">
    <property type="term" value="P:regulation of DNA-templated transcription"/>
    <property type="evidence" value="ECO:0007669"/>
    <property type="project" value="InterPro"/>
</dbReference>
<reference evidence="2 3" key="1">
    <citation type="submission" date="2020-08" db="EMBL/GenBank/DDBJ databases">
        <title>Bridging the membrane lipid divide: bacteria of the FCB group superphylum have the potential to synthesize archaeal ether lipids.</title>
        <authorList>
            <person name="Villanueva L."/>
            <person name="Von Meijenfeldt F.A.B."/>
            <person name="Westbye A.B."/>
            <person name="Yadav S."/>
            <person name="Hopmans E.C."/>
            <person name="Dutilh B.E."/>
            <person name="Sinninghe Damste J.S."/>
        </authorList>
    </citation>
    <scope>NUCLEOTIDE SEQUENCE [LARGE SCALE GENOMIC DNA]</scope>
    <source>
        <strain evidence="2">NIOZ-UU17</strain>
    </source>
</reference>
<accession>A0A8J6TPB8</accession>
<sequence>MNTETVRLNITIPKDLAQALSRFAGPRKRSLFIVEAVKQRIEQKEKEELKKKLEEGYQAAAKESLAITKEFEVADLEGWDEY</sequence>
<evidence type="ECO:0008006" key="4">
    <source>
        <dbReference type="Google" id="ProtNLM"/>
    </source>
</evidence>
<gene>
    <name evidence="2" type="ORF">H8D96_00075</name>
</gene>